<dbReference type="AlphaFoldDB" id="A0A8H7E7A8"/>
<dbReference type="PANTHER" id="PTHR10071">
    <property type="entry name" value="TRANSCRIPTION FACTOR GATA FAMILY MEMBER"/>
    <property type="match status" value="1"/>
</dbReference>
<evidence type="ECO:0000256" key="9">
    <source>
        <dbReference type="PROSITE-ProRule" id="PRU00094"/>
    </source>
</evidence>
<feature type="region of interest" description="Disordered" evidence="10">
    <location>
        <begin position="211"/>
        <end position="260"/>
    </location>
</feature>
<organism evidence="12 13">
    <name type="scientific">Endocarpon pusillum</name>
    <dbReference type="NCBI Taxonomy" id="364733"/>
    <lineage>
        <taxon>Eukaryota</taxon>
        <taxon>Fungi</taxon>
        <taxon>Dikarya</taxon>
        <taxon>Ascomycota</taxon>
        <taxon>Pezizomycotina</taxon>
        <taxon>Eurotiomycetes</taxon>
        <taxon>Chaetothyriomycetidae</taxon>
        <taxon>Verrucariales</taxon>
        <taxon>Verrucariaceae</taxon>
        <taxon>Endocarpon</taxon>
    </lineage>
</organism>
<dbReference type="CDD" id="cd00202">
    <property type="entry name" value="ZnF_GATA"/>
    <property type="match status" value="2"/>
</dbReference>
<feature type="compositionally biased region" description="Low complexity" evidence="10">
    <location>
        <begin position="473"/>
        <end position="482"/>
    </location>
</feature>
<sequence length="518" mass="55395">MLTLKPRTEQMGRPADLFTRGPNLIRQPSAEDLDAAHQLVSSARGGRSGAGSSDERPRTVDTHGPCLDDRSTDFLAVPSVTNGQAALSGQTCSNCGTSSTPLWRRSPTGTIICNACGLYLKARNHSRPTNFKKPSPSTISTLTGKRGRPSSLSPSAESPVSNHSKQPSRSYRAPEHSSGSCPGGGQCNGAGGAEACSGCPAFNNRVAKTTNVIVAPEPSPRDTPESSTVDGDRSESTVLDPEQTSPPEWETDVQQEPGQREGGTSLLVACQNCGTTVTPLWRRDEAGHPICNACGLYHKLHGAHRPTAMKKSTIKRRKRVVPASGDGSQEAALRSNDARNATSSPGSPYLAPSLPVHLERRPPQHRRARPKSTSNGEGQQPSPEGGDFPERTVSRSPPTIDFTGYKPTSASASAVNSNGLDSSRKRQLSLSDASAEHHLANGHKNDTDSESSKTTVDEMQLEPSLRRAKSPATTTEQTHTPTADGESYKAERKVQLQREIDGIREALRMRERELEGLV</sequence>
<feature type="compositionally biased region" description="Basic and acidic residues" evidence="10">
    <location>
        <begin position="53"/>
        <end position="65"/>
    </location>
</feature>
<feature type="region of interest" description="Disordered" evidence="10">
    <location>
        <begin position="40"/>
        <end position="65"/>
    </location>
</feature>
<dbReference type="OrthoDB" id="515401at2759"/>
<feature type="region of interest" description="Disordered" evidence="10">
    <location>
        <begin position="305"/>
        <end position="493"/>
    </location>
</feature>
<dbReference type="PROSITE" id="PS50114">
    <property type="entry name" value="GATA_ZN_FINGER_2"/>
    <property type="match status" value="2"/>
</dbReference>
<feature type="compositionally biased region" description="Basic and acidic residues" evidence="10">
    <location>
        <begin position="434"/>
        <end position="451"/>
    </location>
</feature>
<evidence type="ECO:0000256" key="6">
    <source>
        <dbReference type="ARBA" id="ARBA00023015"/>
    </source>
</evidence>
<evidence type="ECO:0000256" key="5">
    <source>
        <dbReference type="ARBA" id="ARBA00022833"/>
    </source>
</evidence>
<keyword evidence="7" id="KW-0804">Transcription</keyword>
<comment type="caution">
    <text evidence="12">The sequence shown here is derived from an EMBL/GenBank/DDBJ whole genome shotgun (WGS) entry which is preliminary data.</text>
</comment>
<proteinExistence type="predicted"/>
<dbReference type="Gene3D" id="3.30.50.10">
    <property type="entry name" value="Erythroid Transcription Factor GATA-1, subunit A"/>
    <property type="match status" value="2"/>
</dbReference>
<dbReference type="PROSITE" id="PS00344">
    <property type="entry name" value="GATA_ZN_FINGER_1"/>
    <property type="match status" value="2"/>
</dbReference>
<keyword evidence="2" id="KW-0479">Metal-binding</keyword>
<feature type="domain" description="GATA-type" evidence="11">
    <location>
        <begin position="270"/>
        <end position="317"/>
    </location>
</feature>
<evidence type="ECO:0000256" key="1">
    <source>
        <dbReference type="ARBA" id="ARBA00004123"/>
    </source>
</evidence>
<feature type="compositionally biased region" description="Basic residues" evidence="10">
    <location>
        <begin position="305"/>
        <end position="320"/>
    </location>
</feature>
<keyword evidence="8" id="KW-0539">Nucleus</keyword>
<dbReference type="GO" id="GO:0000122">
    <property type="term" value="P:negative regulation of transcription by RNA polymerase II"/>
    <property type="evidence" value="ECO:0007669"/>
    <property type="project" value="TreeGrafter"/>
</dbReference>
<feature type="compositionally biased region" description="Low complexity" evidence="10">
    <location>
        <begin position="149"/>
        <end position="161"/>
    </location>
</feature>
<keyword evidence="13" id="KW-1185">Reference proteome</keyword>
<dbReference type="GO" id="GO:0034757">
    <property type="term" value="P:negative regulation of iron ion transport"/>
    <property type="evidence" value="ECO:0007669"/>
    <property type="project" value="UniProtKB-ARBA"/>
</dbReference>
<dbReference type="SUPFAM" id="SSF57716">
    <property type="entry name" value="Glucocorticoid receptor-like (DNA-binding domain)"/>
    <property type="match status" value="2"/>
</dbReference>
<dbReference type="GO" id="GO:0045944">
    <property type="term" value="P:positive regulation of transcription by RNA polymerase II"/>
    <property type="evidence" value="ECO:0007669"/>
    <property type="project" value="TreeGrafter"/>
</dbReference>
<evidence type="ECO:0000256" key="4">
    <source>
        <dbReference type="ARBA" id="ARBA00022771"/>
    </source>
</evidence>
<feature type="compositionally biased region" description="Polar residues" evidence="10">
    <location>
        <begin position="371"/>
        <end position="382"/>
    </location>
</feature>
<accession>A0A8H7E7A8</accession>
<dbReference type="Pfam" id="PF00320">
    <property type="entry name" value="GATA"/>
    <property type="match status" value="2"/>
</dbReference>
<evidence type="ECO:0000256" key="10">
    <source>
        <dbReference type="SAM" id="MobiDB-lite"/>
    </source>
</evidence>
<dbReference type="PANTHER" id="PTHR10071:SF335">
    <property type="entry name" value="IRON-SENSING TRANSCRIPTIONAL REPRESSOR-RELATED"/>
    <property type="match status" value="1"/>
</dbReference>
<dbReference type="FunFam" id="3.30.50.10:FF:000007">
    <property type="entry name" value="Nitrogen regulatory AreA, N-terminal"/>
    <property type="match status" value="1"/>
</dbReference>
<feature type="region of interest" description="Disordered" evidence="10">
    <location>
        <begin position="1"/>
        <end position="22"/>
    </location>
</feature>
<dbReference type="InterPro" id="IPR013088">
    <property type="entry name" value="Znf_NHR/GATA"/>
</dbReference>
<dbReference type="EMBL" id="JAACFV010000008">
    <property type="protein sequence ID" value="KAF7513084.1"/>
    <property type="molecule type" value="Genomic_DNA"/>
</dbReference>
<dbReference type="GO" id="GO:0000981">
    <property type="term" value="F:DNA-binding transcription factor activity, RNA polymerase II-specific"/>
    <property type="evidence" value="ECO:0007669"/>
    <property type="project" value="TreeGrafter"/>
</dbReference>
<gene>
    <name evidence="12" type="ORF">GJ744_011350</name>
</gene>
<evidence type="ECO:0000256" key="7">
    <source>
        <dbReference type="ARBA" id="ARBA00023163"/>
    </source>
</evidence>
<feature type="compositionally biased region" description="Polar residues" evidence="10">
    <location>
        <begin position="242"/>
        <end position="257"/>
    </location>
</feature>
<feature type="compositionally biased region" description="Basic and acidic residues" evidence="10">
    <location>
        <begin position="1"/>
        <end position="10"/>
    </location>
</feature>
<keyword evidence="3" id="KW-0677">Repeat</keyword>
<name>A0A8H7E7A8_9EURO</name>
<feature type="region of interest" description="Disordered" evidence="10">
    <location>
        <begin position="126"/>
        <end position="183"/>
    </location>
</feature>
<dbReference type="PRINTS" id="PR00619">
    <property type="entry name" value="GATAZNFINGER"/>
</dbReference>
<evidence type="ECO:0000256" key="8">
    <source>
        <dbReference type="ARBA" id="ARBA00023242"/>
    </source>
</evidence>
<keyword evidence="6" id="KW-0805">Transcription regulation</keyword>
<evidence type="ECO:0000313" key="12">
    <source>
        <dbReference type="EMBL" id="KAF7513084.1"/>
    </source>
</evidence>
<dbReference type="GO" id="GO:0008270">
    <property type="term" value="F:zinc ion binding"/>
    <property type="evidence" value="ECO:0007669"/>
    <property type="project" value="UniProtKB-KW"/>
</dbReference>
<feature type="domain" description="GATA-type" evidence="11">
    <location>
        <begin position="86"/>
        <end position="146"/>
    </location>
</feature>
<dbReference type="GO" id="GO:0000978">
    <property type="term" value="F:RNA polymerase II cis-regulatory region sequence-specific DNA binding"/>
    <property type="evidence" value="ECO:0007669"/>
    <property type="project" value="TreeGrafter"/>
</dbReference>
<protein>
    <recommendedName>
        <fullName evidence="11">GATA-type domain-containing protein</fullName>
    </recommendedName>
</protein>
<dbReference type="FunFam" id="3.30.50.10:FF:000039">
    <property type="entry name" value="Siderophore transcription factor SreA"/>
    <property type="match status" value="1"/>
</dbReference>
<evidence type="ECO:0000313" key="13">
    <source>
        <dbReference type="Proteomes" id="UP000606974"/>
    </source>
</evidence>
<dbReference type="GO" id="GO:0005634">
    <property type="term" value="C:nucleus"/>
    <property type="evidence" value="ECO:0007669"/>
    <property type="project" value="UniProtKB-SubCell"/>
</dbReference>
<keyword evidence="5" id="KW-0862">Zinc</keyword>
<feature type="compositionally biased region" description="Polar residues" evidence="10">
    <location>
        <begin position="406"/>
        <end position="421"/>
    </location>
</feature>
<evidence type="ECO:0000256" key="2">
    <source>
        <dbReference type="ARBA" id="ARBA00022723"/>
    </source>
</evidence>
<evidence type="ECO:0000256" key="3">
    <source>
        <dbReference type="ARBA" id="ARBA00022737"/>
    </source>
</evidence>
<keyword evidence="4 9" id="KW-0863">Zinc-finger</keyword>
<dbReference type="Proteomes" id="UP000606974">
    <property type="component" value="Unassembled WGS sequence"/>
</dbReference>
<dbReference type="SMART" id="SM00401">
    <property type="entry name" value="ZnF_GATA"/>
    <property type="match status" value="2"/>
</dbReference>
<reference evidence="12" key="1">
    <citation type="submission" date="2020-02" db="EMBL/GenBank/DDBJ databases">
        <authorList>
            <person name="Palmer J.M."/>
        </authorList>
    </citation>
    <scope>NUCLEOTIDE SEQUENCE</scope>
    <source>
        <strain evidence="12">EPUS1.4</strain>
        <tissue evidence="12">Thallus</tissue>
    </source>
</reference>
<evidence type="ECO:0000259" key="11">
    <source>
        <dbReference type="PROSITE" id="PS50114"/>
    </source>
</evidence>
<dbReference type="GO" id="GO:0006879">
    <property type="term" value="P:intracellular iron ion homeostasis"/>
    <property type="evidence" value="ECO:0007669"/>
    <property type="project" value="UniProtKB-ARBA"/>
</dbReference>
<feature type="compositionally biased region" description="Basic and acidic residues" evidence="10">
    <location>
        <begin position="219"/>
        <end position="235"/>
    </location>
</feature>
<comment type="subcellular location">
    <subcellularLocation>
        <location evidence="1">Nucleus</location>
    </subcellularLocation>
</comment>
<dbReference type="InterPro" id="IPR039355">
    <property type="entry name" value="Transcription_factor_GATA"/>
</dbReference>
<dbReference type="InterPro" id="IPR000679">
    <property type="entry name" value="Znf_GATA"/>
</dbReference>